<organism evidence="1 2">
    <name type="scientific">Sphingomonas abietis</name>
    <dbReference type="NCBI Taxonomy" id="3012344"/>
    <lineage>
        <taxon>Bacteria</taxon>
        <taxon>Pseudomonadati</taxon>
        <taxon>Pseudomonadota</taxon>
        <taxon>Alphaproteobacteria</taxon>
        <taxon>Sphingomonadales</taxon>
        <taxon>Sphingomonadaceae</taxon>
        <taxon>Sphingomonas</taxon>
    </lineage>
</organism>
<gene>
    <name evidence="1" type="ORF">PBT88_11270</name>
</gene>
<dbReference type="RefSeq" id="WP_270075444.1">
    <property type="nucleotide sequence ID" value="NZ_CP115174.1"/>
</dbReference>
<reference evidence="1 2" key="1">
    <citation type="submission" date="2022-12" db="EMBL/GenBank/DDBJ databases">
        <title>Sphingomonas abieness sp. nov., an endophytic bacterium isolated from Abies koreana.</title>
        <authorList>
            <person name="Jiang L."/>
            <person name="Lee J."/>
        </authorList>
    </citation>
    <scope>NUCLEOTIDE SEQUENCE [LARGE SCALE GENOMIC DNA]</scope>
    <source>
        <strain evidence="2">PAMB 00755</strain>
    </source>
</reference>
<dbReference type="EMBL" id="CP115174">
    <property type="protein sequence ID" value="WBO20794.1"/>
    <property type="molecule type" value="Genomic_DNA"/>
</dbReference>
<proteinExistence type="predicted"/>
<dbReference type="Proteomes" id="UP001210865">
    <property type="component" value="Chromosome"/>
</dbReference>
<evidence type="ECO:0000313" key="1">
    <source>
        <dbReference type="EMBL" id="WBO20794.1"/>
    </source>
</evidence>
<accession>A0ABY7NH27</accession>
<sequence length="76" mass="8502">MTGPELRDTLIREIVKTYGGSGARWRQAVGQIKVYSRATHAHCNWDVRATGSPRQIEIVESAVDAMRTTLPFVEES</sequence>
<evidence type="ECO:0000313" key="2">
    <source>
        <dbReference type="Proteomes" id="UP001210865"/>
    </source>
</evidence>
<keyword evidence="2" id="KW-1185">Reference proteome</keyword>
<protein>
    <submittedName>
        <fullName evidence="1">Uncharacterized protein</fullName>
    </submittedName>
</protein>
<name>A0ABY7NH27_9SPHN</name>